<dbReference type="EMBL" id="VKHT01000671">
    <property type="protein sequence ID" value="MBB0245952.1"/>
    <property type="molecule type" value="Genomic_DNA"/>
</dbReference>
<proteinExistence type="predicted"/>
<accession>A0A7W3Y346</accession>
<dbReference type="RefSeq" id="WP_143624222.1">
    <property type="nucleotide sequence ID" value="NZ_VJYJ02000902.1"/>
</dbReference>
<protein>
    <recommendedName>
        <fullName evidence="4">Antitoxin</fullName>
    </recommendedName>
</protein>
<dbReference type="Proteomes" id="UP000538929">
    <property type="component" value="Unassembled WGS sequence"/>
</dbReference>
<name>A0A7W3Y346_9ACTN</name>
<evidence type="ECO:0000256" key="1">
    <source>
        <dbReference type="SAM" id="MobiDB-lite"/>
    </source>
</evidence>
<evidence type="ECO:0008006" key="4">
    <source>
        <dbReference type="Google" id="ProtNLM"/>
    </source>
</evidence>
<feature type="region of interest" description="Disordered" evidence="1">
    <location>
        <begin position="1"/>
        <end position="35"/>
    </location>
</feature>
<gene>
    <name evidence="2" type="ORF">FNQ90_18020</name>
</gene>
<comment type="caution">
    <text evidence="2">The sequence shown here is derived from an EMBL/GenBank/DDBJ whole genome shotgun (WGS) entry which is preliminary data.</text>
</comment>
<dbReference type="AlphaFoldDB" id="A0A7W3Y346"/>
<sequence length="87" mass="9746">MAGFLDRAKEQAQKGYRTGREKLEQGIEQGRDKLSDVQAQRAGNELLRSLGAAYYRKEHGTGSEQEVGTLLKALEDHITEHGDDFLK</sequence>
<evidence type="ECO:0000313" key="2">
    <source>
        <dbReference type="EMBL" id="MBB0245952.1"/>
    </source>
</evidence>
<dbReference type="OrthoDB" id="4269430at2"/>
<evidence type="ECO:0000313" key="3">
    <source>
        <dbReference type="Proteomes" id="UP000538929"/>
    </source>
</evidence>
<organism evidence="2 3">
    <name type="scientific">Streptomyces alkaliphilus</name>
    <dbReference type="NCBI Taxonomy" id="1472722"/>
    <lineage>
        <taxon>Bacteria</taxon>
        <taxon>Bacillati</taxon>
        <taxon>Actinomycetota</taxon>
        <taxon>Actinomycetes</taxon>
        <taxon>Kitasatosporales</taxon>
        <taxon>Streptomycetaceae</taxon>
        <taxon>Streptomyces</taxon>
    </lineage>
</organism>
<keyword evidence="3" id="KW-1185">Reference proteome</keyword>
<reference evidence="3" key="1">
    <citation type="submission" date="2019-10" db="EMBL/GenBank/DDBJ databases">
        <title>Streptomyces sp. nov., a novel actinobacterium isolated from alkaline environment.</title>
        <authorList>
            <person name="Golinska P."/>
        </authorList>
    </citation>
    <scope>NUCLEOTIDE SEQUENCE [LARGE SCALE GENOMIC DNA]</scope>
    <source>
        <strain evidence="3">DSM 42118</strain>
    </source>
</reference>